<dbReference type="SMART" id="SM00228">
    <property type="entry name" value="PDZ"/>
    <property type="match status" value="1"/>
</dbReference>
<protein>
    <submittedName>
        <fullName evidence="6">Serine protease</fullName>
    </submittedName>
</protein>
<keyword evidence="2 6" id="KW-0645">Protease</keyword>
<evidence type="ECO:0000256" key="4">
    <source>
        <dbReference type="ARBA" id="ARBA00022825"/>
    </source>
</evidence>
<dbReference type="PANTHER" id="PTHR22939">
    <property type="entry name" value="SERINE PROTEASE FAMILY S1C HTRA-RELATED"/>
    <property type="match status" value="1"/>
</dbReference>
<evidence type="ECO:0000256" key="3">
    <source>
        <dbReference type="ARBA" id="ARBA00022801"/>
    </source>
</evidence>
<evidence type="ECO:0000259" key="5">
    <source>
        <dbReference type="PROSITE" id="PS50106"/>
    </source>
</evidence>
<dbReference type="PROSITE" id="PS50106">
    <property type="entry name" value="PDZ"/>
    <property type="match status" value="1"/>
</dbReference>
<sequence>MDGVLSSVVRLRAEVPGDARTAASLGQVREGNGVVIDDSGLVLTIGYLILEAQSVSLFAADGDEVSAEILAYDHATGFGLVRASRPLGGGHVKLGDSAALTEEDRVLVIGHGGISSTLGAVIASRREFAGYWEYLLDNAIYTVPPHPNWGGAALVNPSGELVGIGSLIVNDAVEANGALPGNMFVPINLLKPIFADLLESGRASTPRRPWLGMLTTESYGRVIVTSVTPGGPSSQAGLEPGDVLLEVNGEAVPDMAGLFRKVWSQGQPGAEILLKVLRGTDVVGVTVTSGDRYQYLKLKPRSH</sequence>
<dbReference type="Pfam" id="PF13365">
    <property type="entry name" value="Trypsin_2"/>
    <property type="match status" value="1"/>
</dbReference>
<name>A0A545TUT7_9PROT</name>
<dbReference type="AlphaFoldDB" id="A0A545TUT7"/>
<feature type="domain" description="PDZ" evidence="5">
    <location>
        <begin position="194"/>
        <end position="255"/>
    </location>
</feature>
<gene>
    <name evidence="6" type="ORF">FKG95_12035</name>
</gene>
<keyword evidence="7" id="KW-1185">Reference proteome</keyword>
<dbReference type="InterPro" id="IPR009003">
    <property type="entry name" value="Peptidase_S1_PA"/>
</dbReference>
<dbReference type="SUPFAM" id="SSF50494">
    <property type="entry name" value="Trypsin-like serine proteases"/>
    <property type="match status" value="1"/>
</dbReference>
<dbReference type="Proteomes" id="UP000315252">
    <property type="component" value="Unassembled WGS sequence"/>
</dbReference>
<dbReference type="Gene3D" id="2.40.10.120">
    <property type="match status" value="1"/>
</dbReference>
<evidence type="ECO:0000256" key="1">
    <source>
        <dbReference type="ARBA" id="ARBA00010541"/>
    </source>
</evidence>
<dbReference type="InterPro" id="IPR001940">
    <property type="entry name" value="Peptidase_S1C"/>
</dbReference>
<dbReference type="GO" id="GO:0004252">
    <property type="term" value="F:serine-type endopeptidase activity"/>
    <property type="evidence" value="ECO:0007669"/>
    <property type="project" value="InterPro"/>
</dbReference>
<keyword evidence="4" id="KW-0720">Serine protease</keyword>
<evidence type="ECO:0000256" key="2">
    <source>
        <dbReference type="ARBA" id="ARBA00022670"/>
    </source>
</evidence>
<reference evidence="6 7" key="1">
    <citation type="submission" date="2019-06" db="EMBL/GenBank/DDBJ databases">
        <title>Whole genome sequence for Rhodospirillaceae sp. R148.</title>
        <authorList>
            <person name="Wang G."/>
        </authorList>
    </citation>
    <scope>NUCLEOTIDE SEQUENCE [LARGE SCALE GENOMIC DNA]</scope>
    <source>
        <strain evidence="6 7">R148</strain>
    </source>
</reference>
<dbReference type="SUPFAM" id="SSF50156">
    <property type="entry name" value="PDZ domain-like"/>
    <property type="match status" value="1"/>
</dbReference>
<proteinExistence type="inferred from homology"/>
<accession>A0A545TUT7</accession>
<dbReference type="InterPro" id="IPR001478">
    <property type="entry name" value="PDZ"/>
</dbReference>
<dbReference type="Pfam" id="PF13180">
    <property type="entry name" value="PDZ_2"/>
    <property type="match status" value="1"/>
</dbReference>
<dbReference type="GO" id="GO:0006515">
    <property type="term" value="P:protein quality control for misfolded or incompletely synthesized proteins"/>
    <property type="evidence" value="ECO:0007669"/>
    <property type="project" value="TreeGrafter"/>
</dbReference>
<dbReference type="Gene3D" id="2.30.42.10">
    <property type="match status" value="1"/>
</dbReference>
<evidence type="ECO:0000313" key="6">
    <source>
        <dbReference type="EMBL" id="TQV80976.1"/>
    </source>
</evidence>
<dbReference type="GO" id="GO:0042597">
    <property type="term" value="C:periplasmic space"/>
    <property type="evidence" value="ECO:0007669"/>
    <property type="project" value="TreeGrafter"/>
</dbReference>
<dbReference type="PRINTS" id="PR00834">
    <property type="entry name" value="PROTEASES2C"/>
</dbReference>
<dbReference type="InterPro" id="IPR036034">
    <property type="entry name" value="PDZ_sf"/>
</dbReference>
<organism evidence="6 7">
    <name type="scientific">Denitrobaculum tricleocarpae</name>
    <dbReference type="NCBI Taxonomy" id="2591009"/>
    <lineage>
        <taxon>Bacteria</taxon>
        <taxon>Pseudomonadati</taxon>
        <taxon>Pseudomonadota</taxon>
        <taxon>Alphaproteobacteria</taxon>
        <taxon>Rhodospirillales</taxon>
        <taxon>Rhodospirillaceae</taxon>
        <taxon>Denitrobaculum</taxon>
    </lineage>
</organism>
<dbReference type="EMBL" id="VHSH01000003">
    <property type="protein sequence ID" value="TQV80976.1"/>
    <property type="molecule type" value="Genomic_DNA"/>
</dbReference>
<dbReference type="PANTHER" id="PTHR22939:SF129">
    <property type="entry name" value="SERINE PROTEASE HTRA2, MITOCHONDRIAL"/>
    <property type="match status" value="1"/>
</dbReference>
<dbReference type="OrthoDB" id="7296822at2"/>
<evidence type="ECO:0000313" key="7">
    <source>
        <dbReference type="Proteomes" id="UP000315252"/>
    </source>
</evidence>
<comment type="similarity">
    <text evidence="1">Belongs to the peptidase S1C family.</text>
</comment>
<keyword evidence="3" id="KW-0378">Hydrolase</keyword>
<comment type="caution">
    <text evidence="6">The sequence shown here is derived from an EMBL/GenBank/DDBJ whole genome shotgun (WGS) entry which is preliminary data.</text>
</comment>